<keyword evidence="2" id="KW-0614">Plasmid</keyword>
<geneLocation type="plasmid" evidence="3">
    <name>psfrenxt3c</name>
</geneLocation>
<dbReference type="InterPro" id="IPR050177">
    <property type="entry name" value="Lipid_A_modif_metabolic_enz"/>
</dbReference>
<keyword evidence="2" id="KW-0560">Oxidoreductase</keyword>
<dbReference type="InterPro" id="IPR036291">
    <property type="entry name" value="NAD(P)-bd_dom_sf"/>
</dbReference>
<dbReference type="EC" id="1.1.1.271" evidence="2"/>
<feature type="domain" description="NAD-dependent epimerase/dehydratase" evidence="1">
    <location>
        <begin position="4"/>
        <end position="250"/>
    </location>
</feature>
<name>A0A2L0HDG4_RHIFR</name>
<dbReference type="RefSeq" id="WP_097526975.1">
    <property type="nucleotide sequence ID" value="NZ_CP024310.1"/>
</dbReference>
<protein>
    <submittedName>
        <fullName evidence="2">GDP-L-fucose synthase protein</fullName>
        <ecNumber evidence="2">1.1.1.271</ecNumber>
    </submittedName>
</protein>
<dbReference type="Pfam" id="PF01370">
    <property type="entry name" value="Epimerase"/>
    <property type="match status" value="1"/>
</dbReference>
<organism evidence="2 3">
    <name type="scientific">Rhizobium fredii</name>
    <name type="common">Sinorhizobium fredii</name>
    <dbReference type="NCBI Taxonomy" id="380"/>
    <lineage>
        <taxon>Bacteria</taxon>
        <taxon>Pseudomonadati</taxon>
        <taxon>Pseudomonadota</taxon>
        <taxon>Alphaproteobacteria</taxon>
        <taxon>Hyphomicrobiales</taxon>
        <taxon>Rhizobiaceae</taxon>
        <taxon>Sinorhizobium/Ensifer group</taxon>
        <taxon>Sinorhizobium</taxon>
    </lineage>
</organism>
<dbReference type="Gene3D" id="3.40.50.720">
    <property type="entry name" value="NAD(P)-binding Rossmann-like Domain"/>
    <property type="match status" value="1"/>
</dbReference>
<evidence type="ECO:0000313" key="3">
    <source>
        <dbReference type="Proteomes" id="UP000239340"/>
    </source>
</evidence>
<reference evidence="2 3" key="1">
    <citation type="submission" date="2017-10" db="EMBL/GenBank/DDBJ databases">
        <title>Analysis of the genome sequences of Rhizobium populations associated to common bean (phaseolus vulgaris).</title>
        <authorList>
            <person name="Bustos P."/>
            <person name="Santamaria R.I."/>
            <person name="Miranda-Sanchez F."/>
            <person name="Perez-Carrascal O."/>
            <person name="Juarez S."/>
            <person name="Lozano L."/>
            <person name="Martinez-Flores I."/>
            <person name="Vinuesa P."/>
            <person name="Martinez-Romero E."/>
            <person name="Cevallos M.A."/>
            <person name="Romero D."/>
            <person name="Davila G."/>
            <person name="Gonzalez V."/>
        </authorList>
    </citation>
    <scope>NUCLEOTIDE SEQUENCE [LARGE SCALE GENOMIC DNA]</scope>
    <source>
        <strain evidence="2 3">NXT3</strain>
        <plasmid evidence="3">Plasmid psfrenxt3c</plasmid>
    </source>
</reference>
<dbReference type="Proteomes" id="UP000239340">
    <property type="component" value="Plasmid pSfreNXT3c"/>
</dbReference>
<evidence type="ECO:0000313" key="2">
    <source>
        <dbReference type="EMBL" id="AUX79222.1"/>
    </source>
</evidence>
<dbReference type="AlphaFoldDB" id="A0A2L0HDG4"/>
<proteinExistence type="predicted"/>
<sequence length="324" mass="36336">MARALVTGGCGFVGRHLCDRLLAEGLDVVCVDSLKPGTGAKHPLRWRRPSVNFVFIEEDCRSYFETSCEHFDYVFHLAALVGGRMTLENETLLVVEDLAVDAALWRWASEHKPGNVVYFSSSAAYPVAFQTEEMQTPLSEDMISFERSLGVPDLSYGWTKLTGEYLMKLYVERYGGRAIAYRPFSGYGEDQDLAYPFPAICRRLVKQRGAAEVTVWGSGRQRRDFIHISDCVDFVWRTMDLLPTGRSLNVSTGCATSFIELAGLISEELGWSPKIVGTTSRPEGVFFRCGDTELQRHFGLAPQVSLKDGIRRSLDVLRARATHR</sequence>
<evidence type="ECO:0000259" key="1">
    <source>
        <dbReference type="Pfam" id="PF01370"/>
    </source>
</evidence>
<dbReference type="EMBL" id="CP024310">
    <property type="protein sequence ID" value="AUX79222.1"/>
    <property type="molecule type" value="Genomic_DNA"/>
</dbReference>
<accession>A0A2L0HDG4</accession>
<dbReference type="SUPFAM" id="SSF51735">
    <property type="entry name" value="NAD(P)-binding Rossmann-fold domains"/>
    <property type="match status" value="1"/>
</dbReference>
<dbReference type="InterPro" id="IPR001509">
    <property type="entry name" value="Epimerase_deHydtase"/>
</dbReference>
<dbReference type="PANTHER" id="PTHR43245">
    <property type="entry name" value="BIFUNCTIONAL POLYMYXIN RESISTANCE PROTEIN ARNA"/>
    <property type="match status" value="1"/>
</dbReference>
<dbReference type="GO" id="GO:0050577">
    <property type="term" value="F:GDP-L-fucose synthase activity"/>
    <property type="evidence" value="ECO:0007669"/>
    <property type="project" value="UniProtKB-EC"/>
</dbReference>
<dbReference type="Gene3D" id="3.90.25.10">
    <property type="entry name" value="UDP-galactose 4-epimerase, domain 1"/>
    <property type="match status" value="1"/>
</dbReference>
<dbReference type="PANTHER" id="PTHR43245:SF53">
    <property type="entry name" value="EPIMERASE-RELATED"/>
    <property type="match status" value="1"/>
</dbReference>
<gene>
    <name evidence="2" type="ORF">NXT3_PC00041</name>
</gene>